<dbReference type="Proteomes" id="UP000239480">
    <property type="component" value="Unassembled WGS sequence"/>
</dbReference>
<dbReference type="GO" id="GO:0005829">
    <property type="term" value="C:cytosol"/>
    <property type="evidence" value="ECO:0007669"/>
    <property type="project" value="TreeGrafter"/>
</dbReference>
<protein>
    <submittedName>
        <fullName evidence="4">Mannosyl-3-phosphoglycerate phosphatase</fullName>
    </submittedName>
</protein>
<keyword evidence="3" id="KW-0460">Magnesium</keyword>
<keyword evidence="2" id="KW-0378">Hydrolase</keyword>
<dbReference type="GO" id="GO:0050531">
    <property type="term" value="F:mannosyl-3-phosphoglycerate phosphatase activity"/>
    <property type="evidence" value="ECO:0007669"/>
    <property type="project" value="InterPro"/>
</dbReference>
<dbReference type="GO" id="GO:0051479">
    <property type="term" value="P:mannosylglycerate biosynthetic process"/>
    <property type="evidence" value="ECO:0007669"/>
    <property type="project" value="InterPro"/>
</dbReference>
<evidence type="ECO:0000313" key="5">
    <source>
        <dbReference type="Proteomes" id="UP000239480"/>
    </source>
</evidence>
<evidence type="ECO:0000256" key="1">
    <source>
        <dbReference type="ARBA" id="ARBA00022723"/>
    </source>
</evidence>
<dbReference type="InterPro" id="IPR023214">
    <property type="entry name" value="HAD_sf"/>
</dbReference>
<dbReference type="SFLD" id="SFLDG01140">
    <property type="entry name" value="C2.B:_Phosphomannomutase_and_P"/>
    <property type="match status" value="1"/>
</dbReference>
<gene>
    <name evidence="4" type="ORF">CLV78_105169</name>
</gene>
<name>A0A2T0RPR1_9RHOB</name>
<dbReference type="Pfam" id="PF08282">
    <property type="entry name" value="Hydrolase_3"/>
    <property type="match status" value="2"/>
</dbReference>
<accession>A0A2T0RPR1</accession>
<keyword evidence="1" id="KW-0479">Metal-binding</keyword>
<reference evidence="4 5" key="1">
    <citation type="submission" date="2018-03" db="EMBL/GenBank/DDBJ databases">
        <title>Genomic Encyclopedia of Archaeal and Bacterial Type Strains, Phase II (KMG-II): from individual species to whole genera.</title>
        <authorList>
            <person name="Goeker M."/>
        </authorList>
    </citation>
    <scope>NUCLEOTIDE SEQUENCE [LARGE SCALE GENOMIC DNA]</scope>
    <source>
        <strain evidence="4 5">DSM 29328</strain>
    </source>
</reference>
<dbReference type="PANTHER" id="PTHR10000:SF8">
    <property type="entry name" value="HAD SUPERFAMILY HYDROLASE-LIKE, TYPE 3"/>
    <property type="match status" value="1"/>
</dbReference>
<dbReference type="RefSeq" id="WP_106205427.1">
    <property type="nucleotide sequence ID" value="NZ_PVTD01000005.1"/>
</dbReference>
<dbReference type="GO" id="GO:0000287">
    <property type="term" value="F:magnesium ion binding"/>
    <property type="evidence" value="ECO:0007669"/>
    <property type="project" value="TreeGrafter"/>
</dbReference>
<comment type="caution">
    <text evidence="4">The sequence shown here is derived from an EMBL/GenBank/DDBJ whole genome shotgun (WGS) entry which is preliminary data.</text>
</comment>
<proteinExistence type="predicted"/>
<dbReference type="Gene3D" id="3.40.50.1000">
    <property type="entry name" value="HAD superfamily/HAD-like"/>
    <property type="match status" value="1"/>
</dbReference>
<dbReference type="SUPFAM" id="SSF56784">
    <property type="entry name" value="HAD-like"/>
    <property type="match status" value="1"/>
</dbReference>
<dbReference type="PANTHER" id="PTHR10000">
    <property type="entry name" value="PHOSPHOSERINE PHOSPHATASE"/>
    <property type="match status" value="1"/>
</dbReference>
<dbReference type="SFLD" id="SFLDS00003">
    <property type="entry name" value="Haloacid_Dehalogenase"/>
    <property type="match status" value="1"/>
</dbReference>
<dbReference type="SFLD" id="SFLDG01142">
    <property type="entry name" value="C2.B.2:_Mannosyl-3-phosphoglyc"/>
    <property type="match status" value="1"/>
</dbReference>
<dbReference type="NCBIfam" id="TIGR01486">
    <property type="entry name" value="HAD-SF-IIB-MPGP"/>
    <property type="match status" value="1"/>
</dbReference>
<dbReference type="Gene3D" id="3.30.980.20">
    <property type="entry name" value="Putative mannosyl-3-phosphoglycerate phosphatase, domain 2"/>
    <property type="match status" value="1"/>
</dbReference>
<keyword evidence="5" id="KW-1185">Reference proteome</keyword>
<dbReference type="OrthoDB" id="193379at2"/>
<dbReference type="AlphaFoldDB" id="A0A2T0RPR1"/>
<sequence length="256" mass="27232">MGHPPLIVFTDLDGTLLDHETYSYTAAQPALRRLAEVGAPLILASSKTAAEIAVFQQRIGCEAFPAIVENGAGLLVDVTDGQPPYQRLIAALAHIPARLRARFEGFHDLGPDGIARVTGLSPEGAFLAGQRQFSEPGLWHGTEAEQEAFLAALNAHGVQARRGGRFLTLSFGGTKADRMADIASRYGSPPSVALGDAPNDVEMLTTADRGVIVENPHGATLPQLEGEAEGRIVRTDRPGPLGWNTAMLDILDSMHL</sequence>
<organism evidence="4 5">
    <name type="scientific">Aliiruegeria haliotis</name>
    <dbReference type="NCBI Taxonomy" id="1280846"/>
    <lineage>
        <taxon>Bacteria</taxon>
        <taxon>Pseudomonadati</taxon>
        <taxon>Pseudomonadota</taxon>
        <taxon>Alphaproteobacteria</taxon>
        <taxon>Rhodobacterales</taxon>
        <taxon>Roseobacteraceae</taxon>
        <taxon>Aliiruegeria</taxon>
    </lineage>
</organism>
<evidence type="ECO:0000256" key="2">
    <source>
        <dbReference type="ARBA" id="ARBA00022801"/>
    </source>
</evidence>
<dbReference type="InterPro" id="IPR036412">
    <property type="entry name" value="HAD-like_sf"/>
</dbReference>
<evidence type="ECO:0000313" key="4">
    <source>
        <dbReference type="EMBL" id="PRY23117.1"/>
    </source>
</evidence>
<evidence type="ECO:0000256" key="3">
    <source>
        <dbReference type="ARBA" id="ARBA00022842"/>
    </source>
</evidence>
<dbReference type="InterPro" id="IPR006381">
    <property type="entry name" value="HAD-SF-IIB-MPGP"/>
</dbReference>
<dbReference type="EMBL" id="PVTD01000005">
    <property type="protein sequence ID" value="PRY23117.1"/>
    <property type="molecule type" value="Genomic_DNA"/>
</dbReference>